<comment type="caution">
    <text evidence="8">The sequence shown here is derived from an EMBL/GenBank/DDBJ whole genome shotgun (WGS) entry which is preliminary data.</text>
</comment>
<dbReference type="PANTHER" id="PTHR42923">
    <property type="entry name" value="PROTOPORPHYRINOGEN OXIDASE"/>
    <property type="match status" value="1"/>
</dbReference>
<evidence type="ECO:0000256" key="4">
    <source>
        <dbReference type="ARBA" id="ARBA00023136"/>
    </source>
</evidence>
<feature type="transmembrane region" description="Helical" evidence="5">
    <location>
        <begin position="435"/>
        <end position="455"/>
    </location>
</feature>
<proteinExistence type="predicted"/>
<dbReference type="Proteomes" id="UP000230431">
    <property type="component" value="Unassembled WGS sequence"/>
</dbReference>
<dbReference type="InterPro" id="IPR050464">
    <property type="entry name" value="Zeta_carotene_desat/Oxidored"/>
</dbReference>
<feature type="transmembrane region" description="Helical" evidence="5">
    <location>
        <begin position="526"/>
        <end position="546"/>
    </location>
</feature>
<dbReference type="InterPro" id="IPR002937">
    <property type="entry name" value="Amino_oxidase"/>
</dbReference>
<dbReference type="PRINTS" id="PR00419">
    <property type="entry name" value="ADXRDTASE"/>
</dbReference>
<evidence type="ECO:0008006" key="10">
    <source>
        <dbReference type="Google" id="ProtNLM"/>
    </source>
</evidence>
<feature type="transmembrane region" description="Helical" evidence="5">
    <location>
        <begin position="496"/>
        <end position="520"/>
    </location>
</feature>
<feature type="domain" description="Amine oxidase" evidence="6">
    <location>
        <begin position="10"/>
        <end position="416"/>
    </location>
</feature>
<dbReference type="SUPFAM" id="SSF51905">
    <property type="entry name" value="FAD/NAD(P)-binding domain"/>
    <property type="match status" value="1"/>
</dbReference>
<dbReference type="InterPro" id="IPR007267">
    <property type="entry name" value="GtrA_DPMS_TM"/>
</dbReference>
<keyword evidence="4 5" id="KW-0472">Membrane</keyword>
<feature type="transmembrane region" description="Helical" evidence="5">
    <location>
        <begin position="567"/>
        <end position="586"/>
    </location>
</feature>
<dbReference type="InterPro" id="IPR036188">
    <property type="entry name" value="FAD/NAD-bd_sf"/>
</dbReference>
<dbReference type="NCBIfam" id="NF005560">
    <property type="entry name" value="PRK07233.1"/>
    <property type="match status" value="1"/>
</dbReference>
<name>A0A2H0RHE5_9BACT</name>
<feature type="transmembrane region" description="Helical" evidence="5">
    <location>
        <begin position="598"/>
        <end position="618"/>
    </location>
</feature>
<evidence type="ECO:0000256" key="5">
    <source>
        <dbReference type="SAM" id="Phobius"/>
    </source>
</evidence>
<dbReference type="GO" id="GO:0016020">
    <property type="term" value="C:membrane"/>
    <property type="evidence" value="ECO:0007669"/>
    <property type="project" value="UniProtKB-SubCell"/>
</dbReference>
<feature type="domain" description="GtrA/DPMS transmembrane" evidence="7">
    <location>
        <begin position="498"/>
        <end position="625"/>
    </location>
</feature>
<evidence type="ECO:0000313" key="9">
    <source>
        <dbReference type="Proteomes" id="UP000230431"/>
    </source>
</evidence>
<dbReference type="AlphaFoldDB" id="A0A2H0RHE5"/>
<comment type="subcellular location">
    <subcellularLocation>
        <location evidence="1">Membrane</location>
        <topology evidence="1">Multi-pass membrane protein</topology>
    </subcellularLocation>
</comment>
<dbReference type="Pfam" id="PF04138">
    <property type="entry name" value="GtrA_DPMS_TM"/>
    <property type="match status" value="1"/>
</dbReference>
<keyword evidence="3 5" id="KW-1133">Transmembrane helix</keyword>
<gene>
    <name evidence="8" type="ORF">COV08_02420</name>
</gene>
<evidence type="ECO:0000313" key="8">
    <source>
        <dbReference type="EMBL" id="PIR45918.1"/>
    </source>
</evidence>
<organism evidence="8 9">
    <name type="scientific">Candidatus Vogelbacteria bacterium CG10_big_fil_rev_8_21_14_0_10_49_38</name>
    <dbReference type="NCBI Taxonomy" id="1975043"/>
    <lineage>
        <taxon>Bacteria</taxon>
        <taxon>Candidatus Vogeliibacteriota</taxon>
    </lineage>
</organism>
<evidence type="ECO:0000259" key="6">
    <source>
        <dbReference type="Pfam" id="PF01593"/>
    </source>
</evidence>
<feature type="transmembrane region" description="Helical" evidence="5">
    <location>
        <begin position="461"/>
        <end position="484"/>
    </location>
</feature>
<protein>
    <recommendedName>
        <fullName evidence="10">Amine oxidase domain-containing protein</fullName>
    </recommendedName>
</protein>
<dbReference type="Gene3D" id="3.50.50.60">
    <property type="entry name" value="FAD/NAD(P)-binding domain"/>
    <property type="match status" value="1"/>
</dbReference>
<evidence type="ECO:0000256" key="1">
    <source>
        <dbReference type="ARBA" id="ARBA00004141"/>
    </source>
</evidence>
<dbReference type="PANTHER" id="PTHR42923:SF46">
    <property type="entry name" value="AMINE OXIDASE"/>
    <property type="match status" value="1"/>
</dbReference>
<dbReference type="GO" id="GO:0016491">
    <property type="term" value="F:oxidoreductase activity"/>
    <property type="evidence" value="ECO:0007669"/>
    <property type="project" value="InterPro"/>
</dbReference>
<sequence>MKIAIIGGGMAGLGAAYELTKQAKCTVTVYEKAPELGGLASSTKIQNVPIESFYHHLFPTYHDFFEVIEEIGVPNTIAFRKSPVATYVRGTIYPFSGALDLLRFSPLSLFNRIKTGLLVLYLKRRKDWSSFESVSAHDWLQKHFGESIYEVLWEPLLKSKFGDYYKKVSMVWFWGRIYERPSSFGYFVNGFRGFVNALESYLQGKGVLFKTGVSVDKITKRGETYTITVAGETNAFDKVIVASPPSAFSRMMPGILSEEELEKARGISYLGNICLILSLKEKLSPYYWTNINDTNMPFVVVVEQTNLVPDNAYNGVHPVYVSRYIDVSDPLYALDDEEIFALFTKHLAQVHPHFTKNAVDSFQVFRAPYTQQVVQVGYGKKKPHFKTGDPGVWWVSMSHIYPWDRGTNHSFRAGRELVREMFGIIEKNVPNTPNMYVAAIIGAISGGLAIVPILSTGVIHSVLAASTLVPVLSFLSVLGIAVANRSEKWIPSAAQMMKFSIVGSLSTLIELFILNILFILTGITSGIGFSFFKSFTFLVALLNSYILNKTWTFKVKNTSFRPEFLKFALSNILGLVLNVTTASLVVNTIGPQFGISSLGWANVGAIVAVVVTMTWNFLSYKFLVFKK</sequence>
<dbReference type="GO" id="GO:0000271">
    <property type="term" value="P:polysaccharide biosynthetic process"/>
    <property type="evidence" value="ECO:0007669"/>
    <property type="project" value="InterPro"/>
</dbReference>
<evidence type="ECO:0000256" key="3">
    <source>
        <dbReference type="ARBA" id="ARBA00022989"/>
    </source>
</evidence>
<evidence type="ECO:0000259" key="7">
    <source>
        <dbReference type="Pfam" id="PF04138"/>
    </source>
</evidence>
<dbReference type="Pfam" id="PF01593">
    <property type="entry name" value="Amino_oxidase"/>
    <property type="match status" value="1"/>
</dbReference>
<keyword evidence="2 5" id="KW-0812">Transmembrane</keyword>
<dbReference type="EMBL" id="PCYK01000020">
    <property type="protein sequence ID" value="PIR45918.1"/>
    <property type="molecule type" value="Genomic_DNA"/>
</dbReference>
<accession>A0A2H0RHE5</accession>
<evidence type="ECO:0000256" key="2">
    <source>
        <dbReference type="ARBA" id="ARBA00022692"/>
    </source>
</evidence>
<reference evidence="8 9" key="1">
    <citation type="submission" date="2017-09" db="EMBL/GenBank/DDBJ databases">
        <title>Depth-based differentiation of microbial function through sediment-hosted aquifers and enrichment of novel symbionts in the deep terrestrial subsurface.</title>
        <authorList>
            <person name="Probst A.J."/>
            <person name="Ladd B."/>
            <person name="Jarett J.K."/>
            <person name="Geller-Mcgrath D.E."/>
            <person name="Sieber C.M."/>
            <person name="Emerson J.B."/>
            <person name="Anantharaman K."/>
            <person name="Thomas B.C."/>
            <person name="Malmstrom R."/>
            <person name="Stieglmeier M."/>
            <person name="Klingl A."/>
            <person name="Woyke T."/>
            <person name="Ryan C.M."/>
            <person name="Banfield J.F."/>
        </authorList>
    </citation>
    <scope>NUCLEOTIDE SEQUENCE [LARGE SCALE GENOMIC DNA]</scope>
    <source>
        <strain evidence="8">CG10_big_fil_rev_8_21_14_0_10_49_38</strain>
    </source>
</reference>